<feature type="binding site" evidence="5">
    <location>
        <position position="227"/>
    </location>
    <ligand>
        <name>Mg(2+)</name>
        <dbReference type="ChEBI" id="CHEBI:18420"/>
        <label>2</label>
    </ligand>
</feature>
<comment type="similarity">
    <text evidence="5">Belongs to the anthranilate phosphoribosyltransferase family.</text>
</comment>
<evidence type="ECO:0000256" key="2">
    <source>
        <dbReference type="ARBA" id="ARBA00022679"/>
    </source>
</evidence>
<evidence type="ECO:0000313" key="9">
    <source>
        <dbReference type="Proteomes" id="UP001595699"/>
    </source>
</evidence>
<feature type="domain" description="Glycosyl transferase family 3 N-terminal" evidence="7">
    <location>
        <begin position="7"/>
        <end position="68"/>
    </location>
</feature>
<keyword evidence="5" id="KW-0460">Magnesium</keyword>
<protein>
    <recommendedName>
        <fullName evidence="5">Anthranilate phosphoribosyltransferase</fullName>
        <ecNumber evidence="5">2.4.2.18</ecNumber>
    </recommendedName>
</protein>
<dbReference type="Pfam" id="PF00591">
    <property type="entry name" value="Glycos_transf_3"/>
    <property type="match status" value="1"/>
</dbReference>
<comment type="pathway">
    <text evidence="5">Amino-acid biosynthesis; L-tryptophan biosynthesis; L-tryptophan from chorismate: step 2/5.</text>
</comment>
<keyword evidence="5" id="KW-0028">Amino-acid biosynthesis</keyword>
<keyword evidence="2 5" id="KW-0808">Transferase</keyword>
<evidence type="ECO:0000256" key="4">
    <source>
        <dbReference type="ARBA" id="ARBA00023141"/>
    </source>
</evidence>
<feature type="binding site" evidence="5">
    <location>
        <position position="168"/>
    </location>
    <ligand>
        <name>anthranilate</name>
        <dbReference type="ChEBI" id="CHEBI:16567"/>
        <label>2</label>
    </ligand>
</feature>
<dbReference type="Gene3D" id="1.20.970.10">
    <property type="entry name" value="Transferase, Pyrimidine Nucleoside Phosphorylase, Chain C"/>
    <property type="match status" value="1"/>
</dbReference>
<dbReference type="InterPro" id="IPR005940">
    <property type="entry name" value="Anthranilate_Pribosyl_Tfrase"/>
</dbReference>
<comment type="catalytic activity">
    <reaction evidence="5">
        <text>N-(5-phospho-beta-D-ribosyl)anthranilate + diphosphate = 5-phospho-alpha-D-ribose 1-diphosphate + anthranilate</text>
        <dbReference type="Rhea" id="RHEA:11768"/>
        <dbReference type="ChEBI" id="CHEBI:16567"/>
        <dbReference type="ChEBI" id="CHEBI:18277"/>
        <dbReference type="ChEBI" id="CHEBI:33019"/>
        <dbReference type="ChEBI" id="CHEBI:58017"/>
        <dbReference type="EC" id="2.4.2.18"/>
    </reaction>
</comment>
<feature type="binding site" evidence="5">
    <location>
        <position position="94"/>
    </location>
    <ligand>
        <name>Mg(2+)</name>
        <dbReference type="ChEBI" id="CHEBI:18420"/>
        <label>1</label>
    </ligand>
</feature>
<evidence type="ECO:0000256" key="5">
    <source>
        <dbReference type="HAMAP-Rule" id="MF_00211"/>
    </source>
</evidence>
<dbReference type="RefSeq" id="WP_205115538.1">
    <property type="nucleotide sequence ID" value="NZ_JAFBCM010000001.1"/>
</dbReference>
<comment type="function">
    <text evidence="5">Catalyzes the transfer of the phosphoribosyl group of 5-phosphorylribose-1-pyrophosphate (PRPP) to anthranilate to yield N-(5'-phosphoribosyl)-anthranilate (PRA).</text>
</comment>
<dbReference type="NCBIfam" id="TIGR01245">
    <property type="entry name" value="trpD"/>
    <property type="match status" value="1"/>
</dbReference>
<feature type="domain" description="Glycosyl transferase family 3" evidence="6">
    <location>
        <begin position="75"/>
        <end position="329"/>
    </location>
</feature>
<dbReference type="EC" id="2.4.2.18" evidence="5"/>
<feature type="binding site" evidence="5">
    <location>
        <begin position="92"/>
        <end position="95"/>
    </location>
    <ligand>
        <name>5-phospho-alpha-D-ribose 1-diphosphate</name>
        <dbReference type="ChEBI" id="CHEBI:58017"/>
    </ligand>
</feature>
<feature type="binding site" evidence="5">
    <location>
        <position position="227"/>
    </location>
    <ligand>
        <name>Mg(2+)</name>
        <dbReference type="ChEBI" id="CHEBI:18420"/>
        <label>1</label>
    </ligand>
</feature>
<evidence type="ECO:0000259" key="7">
    <source>
        <dbReference type="Pfam" id="PF02885"/>
    </source>
</evidence>
<dbReference type="InterPro" id="IPR000312">
    <property type="entry name" value="Glycosyl_Trfase_fam3"/>
</dbReference>
<evidence type="ECO:0000313" key="8">
    <source>
        <dbReference type="EMBL" id="MFC3763505.1"/>
    </source>
</evidence>
<dbReference type="PANTHER" id="PTHR43285:SF2">
    <property type="entry name" value="ANTHRANILATE PHOSPHORIBOSYLTRANSFERASE"/>
    <property type="match status" value="1"/>
</dbReference>
<feature type="binding site" evidence="5">
    <location>
        <begin position="85"/>
        <end position="86"/>
    </location>
    <ligand>
        <name>5-phospho-alpha-D-ribose 1-diphosphate</name>
        <dbReference type="ChEBI" id="CHEBI:58017"/>
    </ligand>
</feature>
<dbReference type="Pfam" id="PF02885">
    <property type="entry name" value="Glycos_trans_3N"/>
    <property type="match status" value="1"/>
</dbReference>
<feature type="binding site" evidence="5">
    <location>
        <position position="122"/>
    </location>
    <ligand>
        <name>5-phospho-alpha-D-ribose 1-diphosphate</name>
        <dbReference type="ChEBI" id="CHEBI:58017"/>
    </ligand>
</feature>
<comment type="cofactor">
    <cofactor evidence="5">
        <name>Mg(2+)</name>
        <dbReference type="ChEBI" id="CHEBI:18420"/>
    </cofactor>
    <text evidence="5">Binds 2 magnesium ions per monomer.</text>
</comment>
<feature type="binding site" evidence="5">
    <location>
        <begin position="110"/>
        <end position="118"/>
    </location>
    <ligand>
        <name>5-phospho-alpha-D-ribose 1-diphosphate</name>
        <dbReference type="ChEBI" id="CHEBI:58017"/>
    </ligand>
</feature>
<keyword evidence="5" id="KW-0479">Metal-binding</keyword>
<keyword evidence="9" id="KW-1185">Reference proteome</keyword>
<dbReference type="PANTHER" id="PTHR43285">
    <property type="entry name" value="ANTHRANILATE PHOSPHORIBOSYLTRANSFERASE"/>
    <property type="match status" value="1"/>
</dbReference>
<name>A0ABV7YDU8_9ACTN</name>
<dbReference type="EMBL" id="JBHRZH010000019">
    <property type="protein sequence ID" value="MFC3763505.1"/>
    <property type="molecule type" value="Genomic_DNA"/>
</dbReference>
<dbReference type="SUPFAM" id="SSF47648">
    <property type="entry name" value="Nucleoside phosphorylase/phosphoribosyltransferase N-terminal domain"/>
    <property type="match status" value="1"/>
</dbReference>
<evidence type="ECO:0000256" key="1">
    <source>
        <dbReference type="ARBA" id="ARBA00022676"/>
    </source>
</evidence>
<dbReference type="GO" id="GO:0004048">
    <property type="term" value="F:anthranilate phosphoribosyltransferase activity"/>
    <property type="evidence" value="ECO:0007669"/>
    <property type="project" value="UniProtKB-EC"/>
</dbReference>
<reference evidence="9" key="1">
    <citation type="journal article" date="2019" name="Int. J. Syst. Evol. Microbiol.">
        <title>The Global Catalogue of Microorganisms (GCM) 10K type strain sequencing project: providing services to taxonomists for standard genome sequencing and annotation.</title>
        <authorList>
            <consortium name="The Broad Institute Genomics Platform"/>
            <consortium name="The Broad Institute Genome Sequencing Center for Infectious Disease"/>
            <person name="Wu L."/>
            <person name="Ma J."/>
        </authorList>
    </citation>
    <scope>NUCLEOTIDE SEQUENCE [LARGE SCALE GENOMIC DNA]</scope>
    <source>
        <strain evidence="9">CGMCC 4.7241</strain>
    </source>
</reference>
<proteinExistence type="inferred from homology"/>
<dbReference type="InterPro" id="IPR017459">
    <property type="entry name" value="Glycosyl_Trfase_fam3_N_dom"/>
</dbReference>
<gene>
    <name evidence="5 8" type="primary">trpD</name>
    <name evidence="8" type="ORF">ACFOUW_21885</name>
</gene>
<keyword evidence="4 5" id="KW-0057">Aromatic amino acid biosynthesis</keyword>
<feature type="binding site" evidence="5">
    <location>
        <position position="90"/>
    </location>
    <ligand>
        <name>5-phospho-alpha-D-ribose 1-diphosphate</name>
        <dbReference type="ChEBI" id="CHEBI:58017"/>
    </ligand>
</feature>
<feature type="binding site" evidence="5">
    <location>
        <position position="226"/>
    </location>
    <ligand>
        <name>Mg(2+)</name>
        <dbReference type="ChEBI" id="CHEBI:18420"/>
        <label>2</label>
    </ligand>
</feature>
<accession>A0ABV7YDU8</accession>
<keyword evidence="1 5" id="KW-0328">Glycosyltransferase</keyword>
<feature type="binding site" evidence="5">
    <location>
        <position position="82"/>
    </location>
    <ligand>
        <name>anthranilate</name>
        <dbReference type="ChEBI" id="CHEBI:16567"/>
        <label>1</label>
    </ligand>
</feature>
<evidence type="ECO:0000259" key="6">
    <source>
        <dbReference type="Pfam" id="PF00591"/>
    </source>
</evidence>
<organism evidence="8 9">
    <name type="scientific">Tenggerimyces flavus</name>
    <dbReference type="NCBI Taxonomy" id="1708749"/>
    <lineage>
        <taxon>Bacteria</taxon>
        <taxon>Bacillati</taxon>
        <taxon>Actinomycetota</taxon>
        <taxon>Actinomycetes</taxon>
        <taxon>Propionibacteriales</taxon>
        <taxon>Nocardioidaceae</taxon>
        <taxon>Tenggerimyces</taxon>
    </lineage>
</organism>
<dbReference type="InterPro" id="IPR036320">
    <property type="entry name" value="Glycosyl_Trfase_fam3_N_dom_sf"/>
</dbReference>
<dbReference type="SUPFAM" id="SSF52418">
    <property type="entry name" value="Nucleoside phosphorylase/phosphoribosyltransferase catalytic domain"/>
    <property type="match status" value="1"/>
</dbReference>
<sequence>MRTTWADLLSTLLSRNDLTPDQASWAMNEIVNGGATQAHIAGFLVALRAKGETANELQAMSQALLDQAPPIHLEGPVIDLAGTGGDRTGTVNLSTLAAIVVAATGVKVVKHGGRGATSKVGSADLLESLGLQIDQGPAEVATQANEIGIAFAFAPRFHPGLRHAAPVRRELGVPTAINLLAPLSNPARPTNQLVGVADPSKAPLIAEVLAHRNVDALIASGDDGLDELTTTTTTSIWEVRGGDVRQTTLHPADLGITPPSTEALQGGTAEQNAEAAQRLLDGEQTPVRDAVLLNAAAALSTFDQTDEPLADRLQRHLHKGAEAIDNGAAKALITAWRVTNRRVQATSRQGTVV</sequence>
<dbReference type="InterPro" id="IPR035902">
    <property type="entry name" value="Nuc_phospho_transferase"/>
</dbReference>
<keyword evidence="3 5" id="KW-0822">Tryptophan biosynthesis</keyword>
<comment type="subunit">
    <text evidence="5">Homodimer.</text>
</comment>
<evidence type="ECO:0000256" key="3">
    <source>
        <dbReference type="ARBA" id="ARBA00022822"/>
    </source>
</evidence>
<feature type="binding site" evidence="5">
    <location>
        <position position="82"/>
    </location>
    <ligand>
        <name>5-phospho-alpha-D-ribose 1-diphosphate</name>
        <dbReference type="ChEBI" id="CHEBI:58017"/>
    </ligand>
</feature>
<dbReference type="Gene3D" id="3.40.1030.10">
    <property type="entry name" value="Nucleoside phosphorylase/phosphoribosyltransferase catalytic domain"/>
    <property type="match status" value="1"/>
</dbReference>
<dbReference type="Proteomes" id="UP001595699">
    <property type="component" value="Unassembled WGS sequence"/>
</dbReference>
<comment type="caution">
    <text evidence="5">Lacks conserved residue(s) required for the propagation of feature annotation.</text>
</comment>
<comment type="caution">
    <text evidence="8">The sequence shown here is derived from an EMBL/GenBank/DDBJ whole genome shotgun (WGS) entry which is preliminary data.</text>
</comment>
<dbReference type="HAMAP" id="MF_00211">
    <property type="entry name" value="TrpD"/>
    <property type="match status" value="1"/>
</dbReference>